<evidence type="ECO:0000256" key="9">
    <source>
        <dbReference type="SAM" id="Phobius"/>
    </source>
</evidence>
<dbReference type="CDD" id="cd02961">
    <property type="entry name" value="PDI_a_family"/>
    <property type="match status" value="1"/>
</dbReference>
<keyword evidence="8" id="KW-0676">Redox-active center</keyword>
<dbReference type="PROSITE" id="PS51352">
    <property type="entry name" value="THIOREDOXIN_2"/>
    <property type="match status" value="1"/>
</dbReference>
<evidence type="ECO:0000313" key="11">
    <source>
        <dbReference type="EMBL" id="EED89726.1"/>
    </source>
</evidence>
<keyword evidence="4" id="KW-0256">Endoplasmic reticulum</keyword>
<dbReference type="SUPFAM" id="SSF52833">
    <property type="entry name" value="Thioredoxin-like"/>
    <property type="match status" value="1"/>
</dbReference>
<keyword evidence="9" id="KW-0472">Membrane</keyword>
<keyword evidence="9" id="KW-0812">Transmembrane</keyword>
<evidence type="ECO:0000256" key="7">
    <source>
        <dbReference type="ARBA" id="ARBA00023157"/>
    </source>
</evidence>
<dbReference type="InterPro" id="IPR052454">
    <property type="entry name" value="TMX_domain-containing"/>
</dbReference>
<dbReference type="InterPro" id="IPR036249">
    <property type="entry name" value="Thioredoxin-like_sf"/>
</dbReference>
<dbReference type="Pfam" id="PF00085">
    <property type="entry name" value="Thioredoxin"/>
    <property type="match status" value="1"/>
</dbReference>
<keyword evidence="2" id="KW-0813">Transport</keyword>
<dbReference type="PANTHER" id="PTHR46107">
    <property type="entry name" value="DUMPY: SHORTER THAN WILD-TYPE"/>
    <property type="match status" value="1"/>
</dbReference>
<comment type="subcellular location">
    <subcellularLocation>
        <location evidence="1">Endoplasmic reticulum membrane</location>
        <topology evidence="1">Single-pass membrane protein</topology>
    </subcellularLocation>
</comment>
<dbReference type="HOGENOM" id="CLU_1079605_0_0_1"/>
<evidence type="ECO:0000256" key="2">
    <source>
        <dbReference type="ARBA" id="ARBA00022448"/>
    </source>
</evidence>
<dbReference type="Gene3D" id="3.40.30.10">
    <property type="entry name" value="Glutaredoxin"/>
    <property type="match status" value="1"/>
</dbReference>
<dbReference type="PaxDb" id="35128-Thaps24560"/>
<keyword evidence="7" id="KW-1015">Disulfide bond</keyword>
<dbReference type="STRING" id="35128.B8CAQ9"/>
<dbReference type="InParanoid" id="B8CAQ9"/>
<dbReference type="EMBL" id="CM000647">
    <property type="protein sequence ID" value="EED89726.1"/>
    <property type="molecule type" value="Genomic_DNA"/>
</dbReference>
<dbReference type="eggNOG" id="KOG0190">
    <property type="taxonomic scope" value="Eukaryota"/>
</dbReference>
<dbReference type="KEGG" id="tps:THAPSDRAFT_24560"/>
<dbReference type="GO" id="GO:0015036">
    <property type="term" value="F:disulfide oxidoreductase activity"/>
    <property type="evidence" value="ECO:0000318"/>
    <property type="project" value="GO_Central"/>
</dbReference>
<keyword evidence="12" id="KW-1185">Reference proteome</keyword>
<evidence type="ECO:0000313" key="12">
    <source>
        <dbReference type="Proteomes" id="UP000001449"/>
    </source>
</evidence>
<gene>
    <name evidence="11" type="ORF">THAPSDRAFT_24560</name>
</gene>
<keyword evidence="3" id="KW-0732">Signal</keyword>
<sequence length="258" mass="28261">MPTQTTPSPSNRRPLTRHASIITLLISTILFLISSNVSVTITFANAAPTSKSSSTTTSSSSSSTSTQGVYVLNAKNFDSSLKDGKAWLIEFYAPWCSHCVRFAPTYEIIAQQLHSKQQTSKSITRQVNVAKVDGAAERALSSRFGVRGFPTFFLVDGWTVREYEGNRSEEKIIKFVMEEYKNVEPVPFLFGPFGPMGQLRAFLMWGGTIVVGMYESLTEERGMKPLVAMAVLCSGGMALGLVLIVVIGILLMPKAKQD</sequence>
<dbReference type="RefSeq" id="XP_002293265.1">
    <property type="nucleotide sequence ID" value="XM_002293229.1"/>
</dbReference>
<keyword evidence="5" id="KW-0249">Electron transport</keyword>
<proteinExistence type="predicted"/>
<dbReference type="OMA" id="PLMSCMA"/>
<feature type="transmembrane region" description="Helical" evidence="9">
    <location>
        <begin position="197"/>
        <end position="214"/>
    </location>
</feature>
<feature type="domain" description="Thioredoxin" evidence="10">
    <location>
        <begin position="52"/>
        <end position="181"/>
    </location>
</feature>
<evidence type="ECO:0000256" key="3">
    <source>
        <dbReference type="ARBA" id="ARBA00022729"/>
    </source>
</evidence>
<feature type="transmembrane region" description="Helical" evidence="9">
    <location>
        <begin position="226"/>
        <end position="252"/>
    </location>
</feature>
<evidence type="ECO:0000256" key="1">
    <source>
        <dbReference type="ARBA" id="ARBA00004389"/>
    </source>
</evidence>
<dbReference type="Proteomes" id="UP000001449">
    <property type="component" value="Chromosome 12"/>
</dbReference>
<reference evidence="11 12" key="1">
    <citation type="journal article" date="2004" name="Science">
        <title>The genome of the diatom Thalassiosira pseudonana: ecology, evolution, and metabolism.</title>
        <authorList>
            <person name="Armbrust E.V."/>
            <person name="Berges J.A."/>
            <person name="Bowler C."/>
            <person name="Green B.R."/>
            <person name="Martinez D."/>
            <person name="Putnam N.H."/>
            <person name="Zhou S."/>
            <person name="Allen A.E."/>
            <person name="Apt K.E."/>
            <person name="Bechner M."/>
            <person name="Brzezinski M.A."/>
            <person name="Chaal B.K."/>
            <person name="Chiovitti A."/>
            <person name="Davis A.K."/>
            <person name="Demarest M.S."/>
            <person name="Detter J.C."/>
            <person name="Glavina T."/>
            <person name="Goodstein D."/>
            <person name="Hadi M.Z."/>
            <person name="Hellsten U."/>
            <person name="Hildebrand M."/>
            <person name="Jenkins B.D."/>
            <person name="Jurka J."/>
            <person name="Kapitonov V.V."/>
            <person name="Kroger N."/>
            <person name="Lau W.W."/>
            <person name="Lane T.W."/>
            <person name="Larimer F.W."/>
            <person name="Lippmeier J.C."/>
            <person name="Lucas S."/>
            <person name="Medina M."/>
            <person name="Montsant A."/>
            <person name="Obornik M."/>
            <person name="Parker M.S."/>
            <person name="Palenik B."/>
            <person name="Pazour G.J."/>
            <person name="Richardson P.M."/>
            <person name="Rynearson T.A."/>
            <person name="Saito M.A."/>
            <person name="Schwartz D.C."/>
            <person name="Thamatrakoln K."/>
            <person name="Valentin K."/>
            <person name="Vardi A."/>
            <person name="Wilkerson F.P."/>
            <person name="Rokhsar D.S."/>
        </authorList>
    </citation>
    <scope>NUCLEOTIDE SEQUENCE [LARGE SCALE GENOMIC DNA]</scope>
    <source>
        <strain evidence="11 12">CCMP1335</strain>
    </source>
</reference>
<dbReference type="InterPro" id="IPR013766">
    <property type="entry name" value="Thioredoxin_domain"/>
</dbReference>
<reference evidence="11 12" key="2">
    <citation type="journal article" date="2008" name="Nature">
        <title>The Phaeodactylum genome reveals the evolutionary history of diatom genomes.</title>
        <authorList>
            <person name="Bowler C."/>
            <person name="Allen A.E."/>
            <person name="Badger J.H."/>
            <person name="Grimwood J."/>
            <person name="Jabbari K."/>
            <person name="Kuo A."/>
            <person name="Maheswari U."/>
            <person name="Martens C."/>
            <person name="Maumus F."/>
            <person name="Otillar R.P."/>
            <person name="Rayko E."/>
            <person name="Salamov A."/>
            <person name="Vandepoele K."/>
            <person name="Beszteri B."/>
            <person name="Gruber A."/>
            <person name="Heijde M."/>
            <person name="Katinka M."/>
            <person name="Mock T."/>
            <person name="Valentin K."/>
            <person name="Verret F."/>
            <person name="Berges J.A."/>
            <person name="Brownlee C."/>
            <person name="Cadoret J.P."/>
            <person name="Chiovitti A."/>
            <person name="Choi C.J."/>
            <person name="Coesel S."/>
            <person name="De Martino A."/>
            <person name="Detter J.C."/>
            <person name="Durkin C."/>
            <person name="Falciatore A."/>
            <person name="Fournet J."/>
            <person name="Haruta M."/>
            <person name="Huysman M.J."/>
            <person name="Jenkins B.D."/>
            <person name="Jiroutova K."/>
            <person name="Jorgensen R.E."/>
            <person name="Joubert Y."/>
            <person name="Kaplan A."/>
            <person name="Kroger N."/>
            <person name="Kroth P.G."/>
            <person name="La Roche J."/>
            <person name="Lindquist E."/>
            <person name="Lommer M."/>
            <person name="Martin-Jezequel V."/>
            <person name="Lopez P.J."/>
            <person name="Lucas S."/>
            <person name="Mangogna M."/>
            <person name="McGinnis K."/>
            <person name="Medlin L.K."/>
            <person name="Montsant A."/>
            <person name="Oudot-Le Secq M.P."/>
            <person name="Napoli C."/>
            <person name="Obornik M."/>
            <person name="Parker M.S."/>
            <person name="Petit J.L."/>
            <person name="Porcel B.M."/>
            <person name="Poulsen N."/>
            <person name="Robison M."/>
            <person name="Rychlewski L."/>
            <person name="Rynearson T.A."/>
            <person name="Schmutz J."/>
            <person name="Shapiro H."/>
            <person name="Siaut M."/>
            <person name="Stanley M."/>
            <person name="Sussman M.R."/>
            <person name="Taylor A.R."/>
            <person name="Vardi A."/>
            <person name="von Dassow P."/>
            <person name="Vyverman W."/>
            <person name="Willis A."/>
            <person name="Wyrwicz L.S."/>
            <person name="Rokhsar D.S."/>
            <person name="Weissenbach J."/>
            <person name="Armbrust E.V."/>
            <person name="Green B.R."/>
            <person name="Van de Peer Y."/>
            <person name="Grigoriev I.V."/>
        </authorList>
    </citation>
    <scope>NUCLEOTIDE SEQUENCE [LARGE SCALE GENOMIC DNA]</scope>
    <source>
        <strain evidence="11 12">CCMP1335</strain>
    </source>
</reference>
<organism evidence="11 12">
    <name type="scientific">Thalassiosira pseudonana</name>
    <name type="common">Marine diatom</name>
    <name type="synonym">Cyclotella nana</name>
    <dbReference type="NCBI Taxonomy" id="35128"/>
    <lineage>
        <taxon>Eukaryota</taxon>
        <taxon>Sar</taxon>
        <taxon>Stramenopiles</taxon>
        <taxon>Ochrophyta</taxon>
        <taxon>Bacillariophyta</taxon>
        <taxon>Coscinodiscophyceae</taxon>
        <taxon>Thalassiosirophycidae</taxon>
        <taxon>Thalassiosirales</taxon>
        <taxon>Thalassiosiraceae</taxon>
        <taxon>Thalassiosira</taxon>
    </lineage>
</organism>
<evidence type="ECO:0000256" key="8">
    <source>
        <dbReference type="ARBA" id="ARBA00023284"/>
    </source>
</evidence>
<evidence type="ECO:0000259" key="10">
    <source>
        <dbReference type="PROSITE" id="PS51352"/>
    </source>
</evidence>
<evidence type="ECO:0000256" key="4">
    <source>
        <dbReference type="ARBA" id="ARBA00022824"/>
    </source>
</evidence>
<dbReference type="GO" id="GO:0012505">
    <property type="term" value="C:endomembrane system"/>
    <property type="evidence" value="ECO:0000318"/>
    <property type="project" value="GO_Central"/>
</dbReference>
<keyword evidence="6 9" id="KW-1133">Transmembrane helix</keyword>
<dbReference type="GO" id="GO:0005789">
    <property type="term" value="C:endoplasmic reticulum membrane"/>
    <property type="evidence" value="ECO:0007669"/>
    <property type="project" value="UniProtKB-SubCell"/>
</dbReference>
<feature type="transmembrane region" description="Helical" evidence="9">
    <location>
        <begin position="21"/>
        <end position="44"/>
    </location>
</feature>
<protein>
    <recommendedName>
        <fullName evidence="10">Thioredoxin domain-containing protein</fullName>
    </recommendedName>
</protein>
<dbReference type="PANTHER" id="PTHR46107:SF3">
    <property type="entry name" value="THIOREDOXIN DOMAIN-CONTAINING PROTEIN"/>
    <property type="match status" value="1"/>
</dbReference>
<evidence type="ECO:0000256" key="6">
    <source>
        <dbReference type="ARBA" id="ARBA00022989"/>
    </source>
</evidence>
<name>B8CAQ9_THAPS</name>
<dbReference type="GeneID" id="7448020"/>
<accession>B8CAQ9</accession>
<evidence type="ECO:0000256" key="5">
    <source>
        <dbReference type="ARBA" id="ARBA00022982"/>
    </source>
</evidence>
<dbReference type="AlphaFoldDB" id="B8CAQ9"/>